<gene>
    <name evidence="2" type="ordered locus">CPS_3499</name>
</gene>
<dbReference type="SMR" id="Q47YE7"/>
<dbReference type="Proteomes" id="UP000000547">
    <property type="component" value="Chromosome"/>
</dbReference>
<dbReference type="Gene3D" id="3.10.450.50">
    <property type="match status" value="1"/>
</dbReference>
<dbReference type="STRING" id="167879.CPS_3499"/>
<dbReference type="InterPro" id="IPR032710">
    <property type="entry name" value="NTF2-like_dom_sf"/>
</dbReference>
<dbReference type="EMBL" id="CP000083">
    <property type="protein sequence ID" value="AAZ25175.1"/>
    <property type="molecule type" value="Genomic_DNA"/>
</dbReference>
<sequence length="120" mass="13407">MNNQQANQLIRTLYTAVDSKDLNYLEETLCDDVKFRIGNYDTISDKAAALAANQEFFGSIESMSHTIDKVWSVENDVLCNGLVDYIRLDGSAHSAYFSTVLTMDNGKIAEYFVYADISGL</sequence>
<dbReference type="RefSeq" id="WP_011044259.1">
    <property type="nucleotide sequence ID" value="NC_003910.7"/>
</dbReference>
<reference evidence="2" key="1">
    <citation type="journal article" date="2005" name="Proc. Natl. Acad. Sci. U.S.A.">
        <title>The psychrophilic lifestyle as revealed by the genome sequence of Colwellia psychrerythraea 34H through genomic and proteomic analyses.</title>
        <authorList>
            <person name="Methe B.A."/>
            <person name="Nelson K.E."/>
            <person name="Deming J.W."/>
            <person name="Momen B."/>
            <person name="Melamud E."/>
            <person name="Zhang X."/>
            <person name="Moult J."/>
            <person name="Madupu R."/>
            <person name="Nelson W.C."/>
            <person name="Dodson R.J."/>
            <person name="Brinkac L.M."/>
            <person name="Daugherty S.C."/>
            <person name="Durkin A.S."/>
            <person name="DeBoy R.T."/>
            <person name="Kolonay J.F."/>
            <person name="Sullivan S.A."/>
            <person name="Zhou L."/>
            <person name="Davidsen T.M."/>
            <person name="Wu M."/>
            <person name="Huston A.L."/>
            <person name="Lewis M."/>
            <person name="Weaver B."/>
            <person name="Weidman J.F."/>
            <person name="Khouri H."/>
            <person name="Utterback T.R."/>
            <person name="Feldblyum T.V."/>
            <person name="Fraser C.M."/>
        </authorList>
    </citation>
    <scope>NUCLEOTIDE SEQUENCE [LARGE SCALE GENOMIC DNA]</scope>
    <source>
        <strain evidence="2">34H</strain>
    </source>
</reference>
<organism evidence="2 3">
    <name type="scientific">Colwellia psychrerythraea (strain 34H / ATCC BAA-681)</name>
    <name type="common">Vibrio psychroerythus</name>
    <dbReference type="NCBI Taxonomy" id="167879"/>
    <lineage>
        <taxon>Bacteria</taxon>
        <taxon>Pseudomonadati</taxon>
        <taxon>Pseudomonadota</taxon>
        <taxon>Gammaproteobacteria</taxon>
        <taxon>Alteromonadales</taxon>
        <taxon>Colwelliaceae</taxon>
        <taxon>Colwellia</taxon>
    </lineage>
</organism>
<dbReference type="HOGENOM" id="CLU_125946_3_1_6"/>
<evidence type="ECO:0000313" key="3">
    <source>
        <dbReference type="Proteomes" id="UP000000547"/>
    </source>
</evidence>
<dbReference type="Pfam" id="PF12680">
    <property type="entry name" value="SnoaL_2"/>
    <property type="match status" value="1"/>
</dbReference>
<dbReference type="DNASU" id="3523320"/>
<dbReference type="InterPro" id="IPR037401">
    <property type="entry name" value="SnoaL-like"/>
</dbReference>
<evidence type="ECO:0000259" key="1">
    <source>
        <dbReference type="Pfam" id="PF12680"/>
    </source>
</evidence>
<name>Q47YE7_COLP3</name>
<evidence type="ECO:0000313" key="2">
    <source>
        <dbReference type="EMBL" id="AAZ25175.1"/>
    </source>
</evidence>
<protein>
    <recommendedName>
        <fullName evidence="1">SnoaL-like domain-containing protein</fullName>
    </recommendedName>
</protein>
<dbReference type="AlphaFoldDB" id="Q47YE7"/>
<accession>Q47YE7</accession>
<dbReference type="SUPFAM" id="SSF54427">
    <property type="entry name" value="NTF2-like"/>
    <property type="match status" value="1"/>
</dbReference>
<proteinExistence type="predicted"/>
<dbReference type="KEGG" id="cps:CPS_3499"/>
<feature type="domain" description="SnoaL-like" evidence="1">
    <location>
        <begin position="10"/>
        <end position="111"/>
    </location>
</feature>